<evidence type="ECO:0000313" key="2">
    <source>
        <dbReference type="Proteomes" id="UP000037251"/>
    </source>
</evidence>
<dbReference type="Proteomes" id="UP000037251">
    <property type="component" value="Unassembled WGS sequence"/>
</dbReference>
<dbReference type="PATRIC" id="fig|67356.5.peg.7581"/>
<name>A0A0L8KVU4_9ACTN</name>
<dbReference type="OrthoDB" id="4552613at2"/>
<gene>
    <name evidence="1" type="ORF">ADK37_35480</name>
</gene>
<comment type="caution">
    <text evidence="1">The sequence shown here is derived from an EMBL/GenBank/DDBJ whole genome shotgun (WGS) entry which is preliminary data.</text>
</comment>
<dbReference type="RefSeq" id="WP_030044326.1">
    <property type="nucleotide sequence ID" value="NZ_KL575645.1"/>
</dbReference>
<dbReference type="eggNOG" id="ENOG5033HI0">
    <property type="taxonomic scope" value="Bacteria"/>
</dbReference>
<organism evidence="1 2">
    <name type="scientific">Streptomyces resistomycificus</name>
    <dbReference type="NCBI Taxonomy" id="67356"/>
    <lineage>
        <taxon>Bacteria</taxon>
        <taxon>Bacillati</taxon>
        <taxon>Actinomycetota</taxon>
        <taxon>Actinomycetes</taxon>
        <taxon>Kitasatosporales</taxon>
        <taxon>Streptomycetaceae</taxon>
        <taxon>Streptomyces</taxon>
        <taxon>Streptomyces aurantiacus group</taxon>
    </lineage>
</organism>
<dbReference type="STRING" id="67356.AQJ84_15745"/>
<accession>A0A0L8KVU4</accession>
<dbReference type="AlphaFoldDB" id="A0A0L8KVU4"/>
<keyword evidence="2" id="KW-1185">Reference proteome</keyword>
<dbReference type="EMBL" id="LGUS01000217">
    <property type="protein sequence ID" value="KOG30083.1"/>
    <property type="molecule type" value="Genomic_DNA"/>
</dbReference>
<evidence type="ECO:0000313" key="1">
    <source>
        <dbReference type="EMBL" id="KOG30083.1"/>
    </source>
</evidence>
<reference evidence="2" key="1">
    <citation type="submission" date="2015-07" db="EMBL/GenBank/DDBJ databases">
        <authorList>
            <person name="Ju K.-S."/>
            <person name="Doroghazi J.R."/>
            <person name="Metcalf W.W."/>
        </authorList>
    </citation>
    <scope>NUCLEOTIDE SEQUENCE [LARGE SCALE GENOMIC DNA]</scope>
    <source>
        <strain evidence="2">NRRL 2290</strain>
    </source>
</reference>
<sequence length="132" mass="14640">MSWVAHVMISADLSDGAHVDALSDWLRDEAPWREQPGVPGVRGVGFLRLITGPDSGWGGGKHPECAVWAGVLNHADLDALRQRVAGAPWREPHAVQLLIMDQEESFFRLWMIRGGELTQYAPVRPSEEDADF</sequence>
<proteinExistence type="predicted"/>
<protein>
    <submittedName>
        <fullName evidence="1">Squamosa promoter-binding protein 15</fullName>
    </submittedName>
</protein>